<gene>
    <name evidence="2" type="ORF">CFX0092_A2300</name>
</gene>
<organism evidence="2 3">
    <name type="scientific">Candidatus Promineifilum breve</name>
    <dbReference type="NCBI Taxonomy" id="1806508"/>
    <lineage>
        <taxon>Bacteria</taxon>
        <taxon>Bacillati</taxon>
        <taxon>Chloroflexota</taxon>
        <taxon>Ardenticatenia</taxon>
        <taxon>Candidatus Promineifilales</taxon>
        <taxon>Candidatus Promineifilaceae</taxon>
        <taxon>Candidatus Promineifilum</taxon>
    </lineage>
</organism>
<evidence type="ECO:0000313" key="3">
    <source>
        <dbReference type="Proteomes" id="UP000215027"/>
    </source>
</evidence>
<keyword evidence="2" id="KW-0328">Glycosyltransferase</keyword>
<dbReference type="CDD" id="cd03801">
    <property type="entry name" value="GT4_PimA-like"/>
    <property type="match status" value="1"/>
</dbReference>
<dbReference type="RefSeq" id="WP_095043563.1">
    <property type="nucleotide sequence ID" value="NZ_LN890655.1"/>
</dbReference>
<reference evidence="2" key="1">
    <citation type="submission" date="2016-01" db="EMBL/GenBank/DDBJ databases">
        <authorList>
            <person name="Mcilroy J.S."/>
            <person name="Karst M S."/>
            <person name="Albertsen M."/>
        </authorList>
    </citation>
    <scope>NUCLEOTIDE SEQUENCE</scope>
    <source>
        <strain evidence="2">Cfx-K</strain>
    </source>
</reference>
<evidence type="ECO:0000313" key="2">
    <source>
        <dbReference type="EMBL" id="CUS04178.2"/>
    </source>
</evidence>
<dbReference type="PANTHER" id="PTHR12526">
    <property type="entry name" value="GLYCOSYLTRANSFERASE"/>
    <property type="match status" value="1"/>
</dbReference>
<dbReference type="OrthoDB" id="9806653at2"/>
<feature type="domain" description="Glycosyl transferase family 1" evidence="1">
    <location>
        <begin position="216"/>
        <end position="376"/>
    </location>
</feature>
<proteinExistence type="predicted"/>
<evidence type="ECO:0000259" key="1">
    <source>
        <dbReference type="Pfam" id="PF00534"/>
    </source>
</evidence>
<name>A0A160T4Y5_9CHLR</name>
<dbReference type="SUPFAM" id="SSF53756">
    <property type="entry name" value="UDP-Glycosyltransferase/glycogen phosphorylase"/>
    <property type="match status" value="1"/>
</dbReference>
<dbReference type="InterPro" id="IPR001296">
    <property type="entry name" value="Glyco_trans_1"/>
</dbReference>
<dbReference type="KEGG" id="pbf:CFX0092_A2300"/>
<dbReference type="EC" id="2.4.-.-" evidence="2"/>
<sequence>MRLILVVPHFPKLSETFIVNKFVGLVDAGWDVHVVCADEGAWADFPQLAARPELRRRVHRQWPHAPAWRAALLFLPALLLTLLRAPRATLRYRRVVGFGRAAVKRFYMDAVLIALRPDILHYEFGAPAVGQTYLKRALACHLSVSFRGYDLNYAGLADPHYYDALWREVDAVHVLGGDLWRRALRRGCPANKPHALIPPAIDSQLFRPSAAAAADIDAHPLRVLSVGRLEWKKGYEYGLEAVRRLVGGGVPVVYRIVGEGGYGEALHFARRQMGLDDFVTFVGRQSPAEVVGHMRWADVFLHPSVSEGFCNAALEAQAMQLPVVATDADGLPENVADGHTGFIVPRRDSAALAGRLAVLAADPALRRAMGRAGRERVETCFSLPRQIAAFDCFYREMVSDHAR</sequence>
<keyword evidence="3" id="KW-1185">Reference proteome</keyword>
<dbReference type="Gene3D" id="3.40.50.2000">
    <property type="entry name" value="Glycogen Phosphorylase B"/>
    <property type="match status" value="2"/>
</dbReference>
<dbReference type="Pfam" id="PF00534">
    <property type="entry name" value="Glycos_transf_1"/>
    <property type="match status" value="1"/>
</dbReference>
<keyword evidence="2" id="KW-0808">Transferase</keyword>
<dbReference type="AlphaFoldDB" id="A0A160T4Y5"/>
<dbReference type="Proteomes" id="UP000215027">
    <property type="component" value="Chromosome I"/>
</dbReference>
<accession>A0A160T4Y5</accession>
<protein>
    <submittedName>
        <fullName evidence="2">Glycosyltransferase</fullName>
        <ecNumber evidence="2">2.4.-.-</ecNumber>
    </submittedName>
</protein>
<dbReference type="EMBL" id="LN890655">
    <property type="protein sequence ID" value="CUS04178.2"/>
    <property type="molecule type" value="Genomic_DNA"/>
</dbReference>
<dbReference type="GO" id="GO:0016757">
    <property type="term" value="F:glycosyltransferase activity"/>
    <property type="evidence" value="ECO:0007669"/>
    <property type="project" value="UniProtKB-KW"/>
</dbReference>